<evidence type="ECO:0000256" key="1">
    <source>
        <dbReference type="ARBA" id="ARBA00006171"/>
    </source>
</evidence>
<dbReference type="InterPro" id="IPR041492">
    <property type="entry name" value="HAD_2"/>
</dbReference>
<dbReference type="PRINTS" id="PR00413">
    <property type="entry name" value="HADHALOGNASE"/>
</dbReference>
<dbReference type="SUPFAM" id="SSF56784">
    <property type="entry name" value="HAD-like"/>
    <property type="match status" value="1"/>
</dbReference>
<dbReference type="RefSeq" id="WP_207598379.1">
    <property type="nucleotide sequence ID" value="NZ_JAFNJU010000001.1"/>
</dbReference>
<dbReference type="EC" id="5.4.2.6" evidence="8"/>
<reference evidence="14" key="1">
    <citation type="submission" date="2021-03" db="EMBL/GenBank/DDBJ databases">
        <title>Proteiniclasticum marinus sp. nov., isolated from tidal flat sediment.</title>
        <authorList>
            <person name="Namirimu T."/>
            <person name="Yang J.-A."/>
            <person name="Yang S.-H."/>
            <person name="Kim Y.-J."/>
            <person name="Kwon K.K."/>
        </authorList>
    </citation>
    <scope>NUCLEOTIDE SEQUENCE</scope>
    <source>
        <strain evidence="14">SCR006</strain>
    </source>
</reference>
<feature type="binding site" evidence="12">
    <location>
        <position position="169"/>
    </location>
    <ligand>
        <name>Mg(2+)</name>
        <dbReference type="ChEBI" id="CHEBI:18420"/>
    </ligand>
</feature>
<feature type="binding site" evidence="12">
    <location>
        <position position="9"/>
    </location>
    <ligand>
        <name>Mg(2+)</name>
        <dbReference type="ChEBI" id="CHEBI:18420"/>
    </ligand>
</feature>
<organism evidence="14 15">
    <name type="scientific">Proteiniclasticum aestuarii</name>
    <dbReference type="NCBI Taxonomy" id="2817862"/>
    <lineage>
        <taxon>Bacteria</taxon>
        <taxon>Bacillati</taxon>
        <taxon>Bacillota</taxon>
        <taxon>Clostridia</taxon>
        <taxon>Eubacteriales</taxon>
        <taxon>Clostridiaceae</taxon>
        <taxon>Proteiniclasticum</taxon>
    </lineage>
</organism>
<evidence type="ECO:0000256" key="6">
    <source>
        <dbReference type="ARBA" id="ARBA00023277"/>
    </source>
</evidence>
<evidence type="ECO:0000256" key="12">
    <source>
        <dbReference type="PIRSR" id="PIRSR610972-3"/>
    </source>
</evidence>
<keyword evidence="3 12" id="KW-0479">Metal-binding</keyword>
<dbReference type="NCBIfam" id="TIGR02009">
    <property type="entry name" value="PGMB-YQAB-SF"/>
    <property type="match status" value="1"/>
</dbReference>
<dbReference type="GO" id="GO:0005975">
    <property type="term" value="P:carbohydrate metabolic process"/>
    <property type="evidence" value="ECO:0007669"/>
    <property type="project" value="InterPro"/>
</dbReference>
<evidence type="ECO:0000256" key="5">
    <source>
        <dbReference type="ARBA" id="ARBA00023235"/>
    </source>
</evidence>
<evidence type="ECO:0000313" key="14">
    <source>
        <dbReference type="EMBL" id="MBO1263881.1"/>
    </source>
</evidence>
<sequence>MGIKAVVFDLDGVLVNTDRFHYLAWKRILWELGKEFSVEDNEQIKGVARSKSLEILLQMKNITMSEVEKMRVLRKKNNLYLEYITEIDEEYLLEGVEEFLELLKFNGLRTAIASTSDNTSLVLEMTGLKKYFDVIIDGHKVKAPKPNPEVYLVCAMELQIEPDECAVFEDSRAGVLSAKRAGMKVVAVSGRIIGEADKCIESLKNLDMNILDFQ</sequence>
<dbReference type="NCBIfam" id="TIGR01990">
    <property type="entry name" value="bPGM"/>
    <property type="match status" value="1"/>
</dbReference>
<gene>
    <name evidence="14" type="primary">pgmB</name>
    <name evidence="14" type="ORF">J3A84_02325</name>
</gene>
<dbReference type="Proteomes" id="UP000664218">
    <property type="component" value="Unassembled WGS sequence"/>
</dbReference>
<evidence type="ECO:0000256" key="9">
    <source>
        <dbReference type="ARBA" id="ARBA00044991"/>
    </source>
</evidence>
<evidence type="ECO:0000313" key="15">
    <source>
        <dbReference type="Proteomes" id="UP000664218"/>
    </source>
</evidence>
<feature type="binding site" evidence="11">
    <location>
        <begin position="44"/>
        <end position="49"/>
    </location>
    <ligand>
        <name>substrate</name>
    </ligand>
</feature>
<dbReference type="InterPro" id="IPR023214">
    <property type="entry name" value="HAD_sf"/>
</dbReference>
<comment type="caution">
    <text evidence="14">The sequence shown here is derived from an EMBL/GenBank/DDBJ whole genome shotgun (WGS) entry which is preliminary data.</text>
</comment>
<feature type="binding site" evidence="11">
    <location>
        <position position="76"/>
    </location>
    <ligand>
        <name>substrate</name>
    </ligand>
</feature>
<feature type="binding site" evidence="11">
    <location>
        <position position="52"/>
    </location>
    <ligand>
        <name>substrate</name>
    </ligand>
</feature>
<keyword evidence="6" id="KW-0119">Carbohydrate metabolism</keyword>
<accession>A0A939KIE5</accession>
<dbReference type="InterPro" id="IPR010976">
    <property type="entry name" value="B-phosphoglucomutase_hydrolase"/>
</dbReference>
<feature type="site" description="Important for catalytic activity and assists the phosphoryl transfer reaction to Asp8 by balancing charge and orienting the reacting groups" evidence="13">
    <location>
        <position position="145"/>
    </location>
</feature>
<feature type="binding site" evidence="12">
    <location>
        <position position="11"/>
    </location>
    <ligand>
        <name>Mg(2+)</name>
        <dbReference type="ChEBI" id="CHEBI:18420"/>
    </ligand>
</feature>
<dbReference type="NCBIfam" id="TIGR01509">
    <property type="entry name" value="HAD-SF-IA-v3"/>
    <property type="match status" value="1"/>
</dbReference>
<feature type="active site" description="Nucleophile" evidence="10">
    <location>
        <position position="9"/>
    </location>
</feature>
<dbReference type="Gene3D" id="1.10.150.240">
    <property type="entry name" value="Putative phosphatase, domain 2"/>
    <property type="match status" value="1"/>
</dbReference>
<dbReference type="PANTHER" id="PTHR46193:SF18">
    <property type="entry name" value="HEXITOL PHOSPHATASE B"/>
    <property type="match status" value="1"/>
</dbReference>
<dbReference type="InterPro" id="IPR023198">
    <property type="entry name" value="PGP-like_dom2"/>
</dbReference>
<dbReference type="InterPro" id="IPR010972">
    <property type="entry name" value="Beta-PGM"/>
</dbReference>
<feature type="binding site" evidence="11">
    <location>
        <begin position="114"/>
        <end position="118"/>
    </location>
    <ligand>
        <name>substrate</name>
    </ligand>
</feature>
<dbReference type="EMBL" id="JAFNJU010000001">
    <property type="protein sequence ID" value="MBO1263881.1"/>
    <property type="molecule type" value="Genomic_DNA"/>
</dbReference>
<dbReference type="PANTHER" id="PTHR46193">
    <property type="entry name" value="6-PHOSPHOGLUCONATE PHOSPHATASE"/>
    <property type="match status" value="1"/>
</dbReference>
<feature type="binding site" evidence="11">
    <location>
        <begin position="9"/>
        <end position="11"/>
    </location>
    <ligand>
        <name>substrate</name>
    </ligand>
</feature>
<dbReference type="Gene3D" id="3.40.50.1000">
    <property type="entry name" value="HAD superfamily/HAD-like"/>
    <property type="match status" value="1"/>
</dbReference>
<evidence type="ECO:0000256" key="2">
    <source>
        <dbReference type="ARBA" id="ARBA00022553"/>
    </source>
</evidence>
<keyword evidence="4 12" id="KW-0460">Magnesium</keyword>
<keyword evidence="5 14" id="KW-0413">Isomerase</keyword>
<evidence type="ECO:0000256" key="11">
    <source>
        <dbReference type="PIRSR" id="PIRSR610972-2"/>
    </source>
</evidence>
<feature type="site" description="Important for catalytic activity and assists the phosphoryl transfer reaction to Asp8 by balancing charge and orienting the reacting groups" evidence="13">
    <location>
        <position position="114"/>
    </location>
</feature>
<evidence type="ECO:0000256" key="8">
    <source>
        <dbReference type="ARBA" id="ARBA00044968"/>
    </source>
</evidence>
<keyword evidence="2" id="KW-0597">Phosphoprotein</keyword>
<dbReference type="AlphaFoldDB" id="A0A939KIE5"/>
<comment type="cofactor">
    <cofactor evidence="12">
        <name>Mg(2+)</name>
        <dbReference type="ChEBI" id="CHEBI:18420"/>
    </cofactor>
    <text evidence="12">Binds 2 magnesium ions per subunit.</text>
</comment>
<dbReference type="InterPro" id="IPR051600">
    <property type="entry name" value="Beta-PGM-like"/>
</dbReference>
<name>A0A939KIE5_9CLOT</name>
<evidence type="ECO:0000256" key="7">
    <source>
        <dbReference type="ARBA" id="ARBA00044926"/>
    </source>
</evidence>
<feature type="binding site" evidence="11">
    <location>
        <position position="145"/>
    </location>
    <ligand>
        <name>substrate</name>
    </ligand>
</feature>
<evidence type="ECO:0000256" key="13">
    <source>
        <dbReference type="PIRSR" id="PIRSR610972-4"/>
    </source>
</evidence>
<evidence type="ECO:0000256" key="3">
    <source>
        <dbReference type="ARBA" id="ARBA00022723"/>
    </source>
</evidence>
<feature type="binding site" evidence="11">
    <location>
        <position position="25"/>
    </location>
    <ligand>
        <name>substrate</name>
    </ligand>
</feature>
<dbReference type="GO" id="GO:0000287">
    <property type="term" value="F:magnesium ion binding"/>
    <property type="evidence" value="ECO:0007669"/>
    <property type="project" value="InterPro"/>
</dbReference>
<dbReference type="InterPro" id="IPR006439">
    <property type="entry name" value="HAD-SF_hydro_IA"/>
</dbReference>
<keyword evidence="15" id="KW-1185">Reference proteome</keyword>
<dbReference type="SFLD" id="SFLDG01135">
    <property type="entry name" value="C1.5.6:_HAD__Beta-PGM__Phospha"/>
    <property type="match status" value="1"/>
</dbReference>
<feature type="binding site" evidence="12">
    <location>
        <position position="170"/>
    </location>
    <ligand>
        <name>Mg(2+)</name>
        <dbReference type="ChEBI" id="CHEBI:18420"/>
    </ligand>
</feature>
<dbReference type="InterPro" id="IPR036412">
    <property type="entry name" value="HAD-like_sf"/>
</dbReference>
<dbReference type="Pfam" id="PF13419">
    <property type="entry name" value="HAD_2"/>
    <property type="match status" value="1"/>
</dbReference>
<evidence type="ECO:0000256" key="10">
    <source>
        <dbReference type="PIRSR" id="PIRSR610972-1"/>
    </source>
</evidence>
<comment type="similarity">
    <text evidence="1">Belongs to the HAD-like hydrolase superfamily. CbbY/CbbZ/Gph/YieH family.</text>
</comment>
<proteinExistence type="inferred from homology"/>
<dbReference type="SFLD" id="SFLDG01129">
    <property type="entry name" value="C1.5:_HAD__Beta-PGM__Phosphata"/>
    <property type="match status" value="1"/>
</dbReference>
<dbReference type="SFLD" id="SFLDS00003">
    <property type="entry name" value="Haloacid_Dehalogenase"/>
    <property type="match status" value="1"/>
</dbReference>
<feature type="active site" description="Proton donor/acceptor" evidence="10">
    <location>
        <position position="11"/>
    </location>
</feature>
<evidence type="ECO:0000256" key="4">
    <source>
        <dbReference type="ARBA" id="ARBA00022842"/>
    </source>
</evidence>
<comment type="catalytic activity">
    <reaction evidence="7">
        <text>beta-D-glucose 1-phosphate = beta-D-glucose 6-phosphate</text>
        <dbReference type="Rhea" id="RHEA:20113"/>
        <dbReference type="ChEBI" id="CHEBI:57684"/>
        <dbReference type="ChEBI" id="CHEBI:58247"/>
        <dbReference type="EC" id="5.4.2.6"/>
    </reaction>
</comment>
<protein>
    <recommendedName>
        <fullName evidence="9">Beta-phosphoglucomutase</fullName>
        <ecNumber evidence="8">5.4.2.6</ecNumber>
    </recommendedName>
</protein>
<dbReference type="GO" id="GO:0008801">
    <property type="term" value="F:beta-phosphoglucomutase activity"/>
    <property type="evidence" value="ECO:0007669"/>
    <property type="project" value="UniProtKB-EC"/>
</dbReference>